<feature type="domain" description="PRC-barrel" evidence="2">
    <location>
        <begin position="62"/>
        <end position="122"/>
    </location>
</feature>
<feature type="chain" id="PRO_5011579744" evidence="1">
    <location>
        <begin position="25"/>
        <end position="143"/>
    </location>
</feature>
<keyword evidence="1" id="KW-0732">Signal</keyword>
<dbReference type="Gene3D" id="2.30.30.240">
    <property type="entry name" value="PRC-barrel domain"/>
    <property type="match status" value="1"/>
</dbReference>
<dbReference type="OrthoDB" id="7818259at2"/>
<sequence>MLNRKILIAGLFAAPLLVAGGAGAQTSEPAPAGSATQNAAAGLDIYVEVDDDNATVPRLNVRVGELKDMKIYGSNGNVIGEIDDALGTPDGAVKAVSVEVGGFLGIGDKEVIVPLDELQLDGLRLTLPLSKNEIEELPEWNEG</sequence>
<keyword evidence="4" id="KW-1185">Reference proteome</keyword>
<organism evidence="3 4">
    <name type="scientific">Afifella marina DSM 2698</name>
    <dbReference type="NCBI Taxonomy" id="1120955"/>
    <lineage>
        <taxon>Bacteria</taxon>
        <taxon>Pseudomonadati</taxon>
        <taxon>Pseudomonadota</taxon>
        <taxon>Alphaproteobacteria</taxon>
        <taxon>Hyphomicrobiales</taxon>
        <taxon>Afifellaceae</taxon>
        <taxon>Afifella</taxon>
    </lineage>
</organism>
<protein>
    <submittedName>
        <fullName evidence="3">PRC-barrel domain-containing protein</fullName>
    </submittedName>
</protein>
<dbReference type="STRING" id="1120955.SAMN03080610_01343"/>
<accession>A0A1G5N2T6</accession>
<dbReference type="Pfam" id="PF05239">
    <property type="entry name" value="PRC"/>
    <property type="match status" value="1"/>
</dbReference>
<dbReference type="InterPro" id="IPR011033">
    <property type="entry name" value="PRC_barrel-like_sf"/>
</dbReference>
<name>A0A1G5N2T6_AFIMA</name>
<evidence type="ECO:0000313" key="3">
    <source>
        <dbReference type="EMBL" id="SCZ31218.1"/>
    </source>
</evidence>
<dbReference type="EMBL" id="FMVW01000002">
    <property type="protein sequence ID" value="SCZ31218.1"/>
    <property type="molecule type" value="Genomic_DNA"/>
</dbReference>
<dbReference type="RefSeq" id="WP_092810835.1">
    <property type="nucleotide sequence ID" value="NZ_FMVW01000002.1"/>
</dbReference>
<evidence type="ECO:0000259" key="2">
    <source>
        <dbReference type="Pfam" id="PF05239"/>
    </source>
</evidence>
<dbReference type="AlphaFoldDB" id="A0A1G5N2T6"/>
<evidence type="ECO:0000313" key="4">
    <source>
        <dbReference type="Proteomes" id="UP000199347"/>
    </source>
</evidence>
<dbReference type="PANTHER" id="PTHR36505:SF1">
    <property type="entry name" value="BLR1072 PROTEIN"/>
    <property type="match status" value="1"/>
</dbReference>
<reference evidence="3 4" key="1">
    <citation type="submission" date="2016-10" db="EMBL/GenBank/DDBJ databases">
        <authorList>
            <person name="de Groot N.N."/>
        </authorList>
    </citation>
    <scope>NUCLEOTIDE SEQUENCE [LARGE SCALE GENOMIC DNA]</scope>
    <source>
        <strain evidence="3 4">DSM 2698</strain>
    </source>
</reference>
<dbReference type="Proteomes" id="UP000199347">
    <property type="component" value="Unassembled WGS sequence"/>
</dbReference>
<dbReference type="InterPro" id="IPR027275">
    <property type="entry name" value="PRC-brl_dom"/>
</dbReference>
<dbReference type="SUPFAM" id="SSF50346">
    <property type="entry name" value="PRC-barrel domain"/>
    <property type="match status" value="1"/>
</dbReference>
<proteinExistence type="predicted"/>
<feature type="signal peptide" evidence="1">
    <location>
        <begin position="1"/>
        <end position="24"/>
    </location>
</feature>
<evidence type="ECO:0000256" key="1">
    <source>
        <dbReference type="SAM" id="SignalP"/>
    </source>
</evidence>
<dbReference type="PANTHER" id="PTHR36505">
    <property type="entry name" value="BLR1072 PROTEIN"/>
    <property type="match status" value="1"/>
</dbReference>
<gene>
    <name evidence="3" type="ORF">SAMN03080610_01343</name>
</gene>